<name>A0A376L2N9_ECOLX</name>
<gene>
    <name evidence="2" type="primary">papC_6</name>
    <name evidence="2" type="ORF">NCTC10418_06841</name>
</gene>
<dbReference type="GO" id="GO:0015473">
    <property type="term" value="F:fimbrial usher porin activity"/>
    <property type="evidence" value="ECO:0007669"/>
    <property type="project" value="InterPro"/>
</dbReference>
<proteinExistence type="predicted"/>
<dbReference type="AlphaFoldDB" id="A0A376L2N9"/>
<dbReference type="EMBL" id="UFZQ01000001">
    <property type="protein sequence ID" value="STE89119.1"/>
    <property type="molecule type" value="Genomic_DNA"/>
</dbReference>
<evidence type="ECO:0000313" key="2">
    <source>
        <dbReference type="EMBL" id="STE89119.1"/>
    </source>
</evidence>
<accession>A0A376L2N9</accession>
<organism evidence="2 3">
    <name type="scientific">Escherichia coli</name>
    <dbReference type="NCBI Taxonomy" id="562"/>
    <lineage>
        <taxon>Bacteria</taxon>
        <taxon>Pseudomonadati</taxon>
        <taxon>Pseudomonadota</taxon>
        <taxon>Gammaproteobacteria</taxon>
        <taxon>Enterobacterales</taxon>
        <taxon>Enterobacteriaceae</taxon>
        <taxon>Escherichia</taxon>
    </lineage>
</organism>
<dbReference type="Pfam" id="PF00577">
    <property type="entry name" value="Usher"/>
    <property type="match status" value="1"/>
</dbReference>
<dbReference type="Gene3D" id="2.60.40.2070">
    <property type="match status" value="1"/>
</dbReference>
<dbReference type="PANTHER" id="PTHR30451:SF10">
    <property type="entry name" value="OUTER MEMBRANE USHER PROTEIN YFCU-RELATED"/>
    <property type="match status" value="1"/>
</dbReference>
<dbReference type="InterPro" id="IPR025949">
    <property type="entry name" value="PapC-like_C"/>
</dbReference>
<dbReference type="GO" id="GO:0009297">
    <property type="term" value="P:pilus assembly"/>
    <property type="evidence" value="ECO:0007669"/>
    <property type="project" value="InterPro"/>
</dbReference>
<sequence>MVSEACLSTAAGSPPTRWGIGVVTDVSSYYRNTTSVDLNKLPEDMEATRSVVESVLTEGAIGYREFEVLKGSRLFAVLRLADNSHPPFGASVTNAKGRELGMVADSGLAWPERGESG</sequence>
<dbReference type="Pfam" id="PF13953">
    <property type="entry name" value="PapC_C"/>
    <property type="match status" value="1"/>
</dbReference>
<dbReference type="Proteomes" id="UP000255460">
    <property type="component" value="Unassembled WGS sequence"/>
</dbReference>
<dbReference type="GO" id="GO:0009279">
    <property type="term" value="C:cell outer membrane"/>
    <property type="evidence" value="ECO:0007669"/>
    <property type="project" value="TreeGrafter"/>
</dbReference>
<dbReference type="PANTHER" id="PTHR30451">
    <property type="entry name" value="OUTER MEMBRANE USHER PROTEIN"/>
    <property type="match status" value="1"/>
</dbReference>
<reference evidence="2 3" key="1">
    <citation type="submission" date="2018-06" db="EMBL/GenBank/DDBJ databases">
        <authorList>
            <consortium name="Pathogen Informatics"/>
            <person name="Doyle S."/>
        </authorList>
    </citation>
    <scope>NUCLEOTIDE SEQUENCE [LARGE SCALE GENOMIC DNA]</scope>
    <source>
        <strain evidence="2 3">NCTC10418</strain>
    </source>
</reference>
<evidence type="ECO:0000313" key="3">
    <source>
        <dbReference type="Proteomes" id="UP000255460"/>
    </source>
</evidence>
<dbReference type="InterPro" id="IPR043142">
    <property type="entry name" value="PapC-like_C_sf"/>
</dbReference>
<evidence type="ECO:0000259" key="1">
    <source>
        <dbReference type="Pfam" id="PF13953"/>
    </source>
</evidence>
<dbReference type="InterPro" id="IPR042186">
    <property type="entry name" value="FimD_plug_dom"/>
</dbReference>
<dbReference type="InterPro" id="IPR000015">
    <property type="entry name" value="Fimb_usher"/>
</dbReference>
<feature type="domain" description="PapC-like C-terminal" evidence="1">
    <location>
        <begin position="78"/>
        <end position="109"/>
    </location>
</feature>
<dbReference type="Gene3D" id="2.60.40.2610">
    <property type="entry name" value="Outer membrane usher protein FimD, plug domain"/>
    <property type="match status" value="1"/>
</dbReference>
<protein>
    <submittedName>
        <fullName evidence="2">Fimbrial usher protein PixC</fullName>
    </submittedName>
</protein>